<protein>
    <submittedName>
        <fullName evidence="1">Uncharacterized protein</fullName>
    </submittedName>
</protein>
<evidence type="ECO:0000313" key="2">
    <source>
        <dbReference type="Proteomes" id="UP000777002"/>
    </source>
</evidence>
<dbReference type="EMBL" id="JACJKX010000006">
    <property type="protein sequence ID" value="MBM6928506.1"/>
    <property type="molecule type" value="Genomic_DNA"/>
</dbReference>
<gene>
    <name evidence="1" type="ORF">H5985_04390</name>
</gene>
<name>A0ABS2GSR9_9BURK</name>
<reference evidence="1 2" key="1">
    <citation type="journal article" date="2021" name="Sci. Rep.">
        <title>The distribution of antibiotic resistance genes in chicken gut microbiota commensals.</title>
        <authorList>
            <person name="Juricova H."/>
            <person name="Matiasovicova J."/>
            <person name="Kubasova T."/>
            <person name="Cejkova D."/>
            <person name="Rychlik I."/>
        </authorList>
    </citation>
    <scope>NUCLEOTIDE SEQUENCE [LARGE SCALE GENOMIC DNA]</scope>
    <source>
        <strain evidence="1 2">An562</strain>
    </source>
</reference>
<keyword evidence="2" id="KW-1185">Reference proteome</keyword>
<dbReference type="RefSeq" id="WP_205050103.1">
    <property type="nucleotide sequence ID" value="NZ_JACJKX010000006.1"/>
</dbReference>
<dbReference type="Proteomes" id="UP000777002">
    <property type="component" value="Unassembled WGS sequence"/>
</dbReference>
<sequence>MEKHYDTLRFEIFDPYEAKETWAVEFDKRNWHSVKIFVNDNELNALLVELEDKEKGVLTPTNPANEYGHNGVYIVDQLESDYADSYGASVCCCAGCGEEGCWGIRVKVRKSEHEVVWHDFEHEHMSYTYGGLEFHFERNAYDAEIRKLQQWAKQYKH</sequence>
<organism evidence="1 2">
    <name type="scientific">Parasutterella secunda</name>
    <dbReference type="NCBI Taxonomy" id="626947"/>
    <lineage>
        <taxon>Bacteria</taxon>
        <taxon>Pseudomonadati</taxon>
        <taxon>Pseudomonadota</taxon>
        <taxon>Betaproteobacteria</taxon>
        <taxon>Burkholderiales</taxon>
        <taxon>Sutterellaceae</taxon>
        <taxon>Parasutterella</taxon>
    </lineage>
</organism>
<evidence type="ECO:0000313" key="1">
    <source>
        <dbReference type="EMBL" id="MBM6928506.1"/>
    </source>
</evidence>
<comment type="caution">
    <text evidence="1">The sequence shown here is derived from an EMBL/GenBank/DDBJ whole genome shotgun (WGS) entry which is preliminary data.</text>
</comment>
<accession>A0ABS2GSR9</accession>
<proteinExistence type="predicted"/>